<dbReference type="STRING" id="4072.A0A2G2YCZ5"/>
<evidence type="ECO:0000256" key="1">
    <source>
        <dbReference type="ARBA" id="ARBA00004604"/>
    </source>
</evidence>
<dbReference type="AlphaFoldDB" id="A0A2G2YCZ5"/>
<proteinExistence type="inferred from homology"/>
<name>A0A2G2YCZ5_CAPAN</name>
<comment type="function">
    <text evidence="6">Involved in nucleolar processing of pre-18S ribosomal RNA. Has a role in the nuclear export of 40S pre-ribosomal subunit to the cytoplasm.</text>
</comment>
<keyword evidence="4" id="KW-0698">rRNA processing</keyword>
<comment type="subcellular location">
    <subcellularLocation>
        <location evidence="1">Nucleus</location>
        <location evidence="1">Nucleolus</location>
    </subcellularLocation>
</comment>
<dbReference type="GO" id="GO:0032040">
    <property type="term" value="C:small-subunit processome"/>
    <property type="evidence" value="ECO:0007669"/>
    <property type="project" value="InterPro"/>
</dbReference>
<dbReference type="PANTHER" id="PTHR23183:SF0">
    <property type="entry name" value="NUCLEOLAR PROTEIN 14"/>
    <property type="match status" value="1"/>
</dbReference>
<accession>A0A2G2YCZ5</accession>
<protein>
    <submittedName>
        <fullName evidence="8">Uncharacterized protein</fullName>
    </submittedName>
</protein>
<keyword evidence="9" id="KW-1185">Reference proteome</keyword>
<dbReference type="InterPro" id="IPR007276">
    <property type="entry name" value="Nop14"/>
</dbReference>
<evidence type="ECO:0000256" key="6">
    <source>
        <dbReference type="ARBA" id="ARBA00024695"/>
    </source>
</evidence>
<keyword evidence="3" id="KW-0690">Ribosome biogenesis</keyword>
<comment type="caution">
    <text evidence="8">The sequence shown here is derived from an EMBL/GenBank/DDBJ whole genome shotgun (WGS) entry which is preliminary data.</text>
</comment>
<gene>
    <name evidence="8" type="ORF">T459_27103</name>
</gene>
<evidence type="ECO:0000256" key="7">
    <source>
        <dbReference type="SAM" id="MobiDB-lite"/>
    </source>
</evidence>
<reference evidence="8 9" key="1">
    <citation type="journal article" date="2014" name="Nat. Genet.">
        <title>Genome sequence of the hot pepper provides insights into the evolution of pungency in Capsicum species.</title>
        <authorList>
            <person name="Kim S."/>
            <person name="Park M."/>
            <person name="Yeom S.I."/>
            <person name="Kim Y.M."/>
            <person name="Lee J.M."/>
            <person name="Lee H.A."/>
            <person name="Seo E."/>
            <person name="Choi J."/>
            <person name="Cheong K."/>
            <person name="Kim K.T."/>
            <person name="Jung K."/>
            <person name="Lee G.W."/>
            <person name="Oh S.K."/>
            <person name="Bae C."/>
            <person name="Kim S.B."/>
            <person name="Lee H.Y."/>
            <person name="Kim S.Y."/>
            <person name="Kim M.S."/>
            <person name="Kang B.C."/>
            <person name="Jo Y.D."/>
            <person name="Yang H.B."/>
            <person name="Jeong H.J."/>
            <person name="Kang W.H."/>
            <person name="Kwon J.K."/>
            <person name="Shin C."/>
            <person name="Lim J.Y."/>
            <person name="Park J.H."/>
            <person name="Huh J.H."/>
            <person name="Kim J.S."/>
            <person name="Kim B.D."/>
            <person name="Cohen O."/>
            <person name="Paran I."/>
            <person name="Suh M.C."/>
            <person name="Lee S.B."/>
            <person name="Kim Y.K."/>
            <person name="Shin Y."/>
            <person name="Noh S.J."/>
            <person name="Park J."/>
            <person name="Seo Y.S."/>
            <person name="Kwon S.Y."/>
            <person name="Kim H.A."/>
            <person name="Park J.M."/>
            <person name="Kim H.J."/>
            <person name="Choi S.B."/>
            <person name="Bosland P.W."/>
            <person name="Reeves G."/>
            <person name="Jo S.H."/>
            <person name="Lee B.W."/>
            <person name="Cho H.T."/>
            <person name="Choi H.S."/>
            <person name="Lee M.S."/>
            <person name="Yu Y."/>
            <person name="Do Choi Y."/>
            <person name="Park B.S."/>
            <person name="van Deynze A."/>
            <person name="Ashrafi H."/>
            <person name="Hill T."/>
            <person name="Kim W.T."/>
            <person name="Pai H.S."/>
            <person name="Ahn H.K."/>
            <person name="Yeam I."/>
            <person name="Giovannoni J.J."/>
            <person name="Rose J.K."/>
            <person name="Sorensen I."/>
            <person name="Lee S.J."/>
            <person name="Kim R.W."/>
            <person name="Choi I.Y."/>
            <person name="Choi B.S."/>
            <person name="Lim J.S."/>
            <person name="Lee Y.H."/>
            <person name="Choi D."/>
        </authorList>
    </citation>
    <scope>NUCLEOTIDE SEQUENCE [LARGE SCALE GENOMIC DNA]</scope>
    <source>
        <strain evidence="9">cv. CM334</strain>
    </source>
</reference>
<dbReference type="PANTHER" id="PTHR23183">
    <property type="entry name" value="NOP14"/>
    <property type="match status" value="1"/>
</dbReference>
<evidence type="ECO:0000256" key="2">
    <source>
        <dbReference type="ARBA" id="ARBA00007466"/>
    </source>
</evidence>
<keyword evidence="5" id="KW-0539">Nucleus</keyword>
<reference evidence="8 9" key="2">
    <citation type="journal article" date="2017" name="Genome Biol.">
        <title>New reference genome sequences of hot pepper reveal the massive evolution of plant disease-resistance genes by retroduplication.</title>
        <authorList>
            <person name="Kim S."/>
            <person name="Park J."/>
            <person name="Yeom S.I."/>
            <person name="Kim Y.M."/>
            <person name="Seo E."/>
            <person name="Kim K.T."/>
            <person name="Kim M.S."/>
            <person name="Lee J.M."/>
            <person name="Cheong K."/>
            <person name="Shin H.S."/>
            <person name="Kim S.B."/>
            <person name="Han K."/>
            <person name="Lee J."/>
            <person name="Park M."/>
            <person name="Lee H.A."/>
            <person name="Lee H.Y."/>
            <person name="Lee Y."/>
            <person name="Oh S."/>
            <person name="Lee J.H."/>
            <person name="Choi E."/>
            <person name="Choi E."/>
            <person name="Lee S.E."/>
            <person name="Jeon J."/>
            <person name="Kim H."/>
            <person name="Choi G."/>
            <person name="Song H."/>
            <person name="Lee J."/>
            <person name="Lee S.C."/>
            <person name="Kwon J.K."/>
            <person name="Lee H.Y."/>
            <person name="Koo N."/>
            <person name="Hong Y."/>
            <person name="Kim R.W."/>
            <person name="Kang W.H."/>
            <person name="Huh J.H."/>
            <person name="Kang B.C."/>
            <person name="Yang T.J."/>
            <person name="Lee Y.H."/>
            <person name="Bennetzen J.L."/>
            <person name="Choi D."/>
        </authorList>
    </citation>
    <scope>NUCLEOTIDE SEQUENCE [LARGE SCALE GENOMIC DNA]</scope>
    <source>
        <strain evidence="9">cv. CM334</strain>
    </source>
</reference>
<sequence length="218" mass="25505">MLLLLLWWITDQRDEFSQKYVCWGNETSQNSVCWIDEVSQKRMRYAYHEASQKRVCYTDEALHKTDSPCRKSGVCWTDERSQKSLRDADELSQKSEHDTDELSQKSVTKQSQKFCPEAIVFLQTLLMAALDREQRFKNLQLNDLMEIKELGPLLCICSSNAEMGSLDSLELMDLPEDSQYFDSDNYSYVKGRDYDPDRERAEKKKLKKRIKEEAKGVA</sequence>
<evidence type="ECO:0000256" key="5">
    <source>
        <dbReference type="ARBA" id="ARBA00023242"/>
    </source>
</evidence>
<organism evidence="8 9">
    <name type="scientific">Capsicum annuum</name>
    <name type="common">Capsicum pepper</name>
    <dbReference type="NCBI Taxonomy" id="4072"/>
    <lineage>
        <taxon>Eukaryota</taxon>
        <taxon>Viridiplantae</taxon>
        <taxon>Streptophyta</taxon>
        <taxon>Embryophyta</taxon>
        <taxon>Tracheophyta</taxon>
        <taxon>Spermatophyta</taxon>
        <taxon>Magnoliopsida</taxon>
        <taxon>eudicotyledons</taxon>
        <taxon>Gunneridae</taxon>
        <taxon>Pentapetalae</taxon>
        <taxon>asterids</taxon>
        <taxon>lamiids</taxon>
        <taxon>Solanales</taxon>
        <taxon>Solanaceae</taxon>
        <taxon>Solanoideae</taxon>
        <taxon>Capsiceae</taxon>
        <taxon>Capsicum</taxon>
    </lineage>
</organism>
<evidence type="ECO:0000256" key="3">
    <source>
        <dbReference type="ARBA" id="ARBA00022517"/>
    </source>
</evidence>
<evidence type="ECO:0000313" key="9">
    <source>
        <dbReference type="Proteomes" id="UP000222542"/>
    </source>
</evidence>
<dbReference type="Proteomes" id="UP000222542">
    <property type="component" value="Unassembled WGS sequence"/>
</dbReference>
<feature type="compositionally biased region" description="Basic and acidic residues" evidence="7">
    <location>
        <begin position="86"/>
        <end position="103"/>
    </location>
</feature>
<feature type="region of interest" description="Disordered" evidence="7">
    <location>
        <begin position="86"/>
        <end position="106"/>
    </location>
</feature>
<evidence type="ECO:0000256" key="4">
    <source>
        <dbReference type="ARBA" id="ARBA00022552"/>
    </source>
</evidence>
<dbReference type="Gramene" id="PHT67616">
    <property type="protein sequence ID" value="PHT67616"/>
    <property type="gene ID" value="T459_27103"/>
</dbReference>
<dbReference type="GO" id="GO:0006364">
    <property type="term" value="P:rRNA processing"/>
    <property type="evidence" value="ECO:0007669"/>
    <property type="project" value="UniProtKB-KW"/>
</dbReference>
<evidence type="ECO:0000313" key="8">
    <source>
        <dbReference type="EMBL" id="PHT67616.1"/>
    </source>
</evidence>
<dbReference type="EMBL" id="AYRZ02000011">
    <property type="protein sequence ID" value="PHT67616.1"/>
    <property type="molecule type" value="Genomic_DNA"/>
</dbReference>
<comment type="similarity">
    <text evidence="2">Belongs to the NOP14 family.</text>
</comment>